<gene>
    <name evidence="1" type="ORF">C483_18613</name>
</gene>
<evidence type="ECO:0000313" key="2">
    <source>
        <dbReference type="Proteomes" id="UP000011519"/>
    </source>
</evidence>
<keyword evidence="2" id="KW-1185">Reference proteome</keyword>
<dbReference type="STRING" id="1227493.C483_18613"/>
<name>L9ZP43_9EURY</name>
<organism evidence="1 2">
    <name type="scientific">Natrialba hulunbeirensis JCM 10989</name>
    <dbReference type="NCBI Taxonomy" id="1227493"/>
    <lineage>
        <taxon>Archaea</taxon>
        <taxon>Methanobacteriati</taxon>
        <taxon>Methanobacteriota</taxon>
        <taxon>Stenosarchaea group</taxon>
        <taxon>Halobacteria</taxon>
        <taxon>Halobacteriales</taxon>
        <taxon>Natrialbaceae</taxon>
        <taxon>Natrialba</taxon>
    </lineage>
</organism>
<reference evidence="1 2" key="1">
    <citation type="journal article" date="2014" name="PLoS Genet.">
        <title>Phylogenetically driven sequencing of extremely halophilic archaea reveals strategies for static and dynamic osmo-response.</title>
        <authorList>
            <person name="Becker E.A."/>
            <person name="Seitzer P.M."/>
            <person name="Tritt A."/>
            <person name="Larsen D."/>
            <person name="Krusor M."/>
            <person name="Yao A.I."/>
            <person name="Wu D."/>
            <person name="Madern D."/>
            <person name="Eisen J.A."/>
            <person name="Darling A.E."/>
            <person name="Facciotti M.T."/>
        </authorList>
    </citation>
    <scope>NUCLEOTIDE SEQUENCE [LARGE SCALE GENOMIC DNA]</scope>
    <source>
        <strain evidence="1 2">JCM 10989</strain>
    </source>
</reference>
<evidence type="ECO:0000313" key="1">
    <source>
        <dbReference type="EMBL" id="ELY87332.1"/>
    </source>
</evidence>
<dbReference type="PATRIC" id="fig|1227493.4.peg.3744"/>
<dbReference type="EMBL" id="AOIM01000042">
    <property type="protein sequence ID" value="ELY87332.1"/>
    <property type="molecule type" value="Genomic_DNA"/>
</dbReference>
<proteinExistence type="predicted"/>
<sequence length="41" mass="4640">MVYMSRTIKVVLALVVIAVLWKLLSTSGTEIDDEIEYDPVE</sequence>
<accession>L9ZP43</accession>
<dbReference type="Proteomes" id="UP000011519">
    <property type="component" value="Unassembled WGS sequence"/>
</dbReference>
<protein>
    <submittedName>
        <fullName evidence="1">Uncharacterized protein</fullName>
    </submittedName>
</protein>
<dbReference type="AlphaFoldDB" id="L9ZP43"/>
<comment type="caution">
    <text evidence="1">The sequence shown here is derived from an EMBL/GenBank/DDBJ whole genome shotgun (WGS) entry which is preliminary data.</text>
</comment>